<dbReference type="EMBL" id="AZFW01000150">
    <property type="protein sequence ID" value="KRM23725.1"/>
    <property type="molecule type" value="Genomic_DNA"/>
</dbReference>
<dbReference type="eggNOG" id="ENOG50316EU">
    <property type="taxonomic scope" value="Bacteria"/>
</dbReference>
<keyword evidence="1" id="KW-0472">Membrane</keyword>
<evidence type="ECO:0000313" key="3">
    <source>
        <dbReference type="Proteomes" id="UP000050949"/>
    </source>
</evidence>
<protein>
    <submittedName>
        <fullName evidence="2">Uncharacterized protein</fullName>
    </submittedName>
</protein>
<organism evidence="2 3">
    <name type="scientific">Schleiferilactobacillus harbinensis DSM 16991</name>
    <dbReference type="NCBI Taxonomy" id="1122147"/>
    <lineage>
        <taxon>Bacteria</taxon>
        <taxon>Bacillati</taxon>
        <taxon>Bacillota</taxon>
        <taxon>Bacilli</taxon>
        <taxon>Lactobacillales</taxon>
        <taxon>Lactobacillaceae</taxon>
        <taxon>Schleiferilactobacillus</taxon>
    </lineage>
</organism>
<reference evidence="2 3" key="1">
    <citation type="journal article" date="2015" name="Genome Announc.">
        <title>Expanding the biotechnology potential of lactobacilli through comparative genomics of 213 strains and associated genera.</title>
        <authorList>
            <person name="Sun Z."/>
            <person name="Harris H.M."/>
            <person name="McCann A."/>
            <person name="Guo C."/>
            <person name="Argimon S."/>
            <person name="Zhang W."/>
            <person name="Yang X."/>
            <person name="Jeffery I.B."/>
            <person name="Cooney J.C."/>
            <person name="Kagawa T.F."/>
            <person name="Liu W."/>
            <person name="Song Y."/>
            <person name="Salvetti E."/>
            <person name="Wrobel A."/>
            <person name="Rasinkangas P."/>
            <person name="Parkhill J."/>
            <person name="Rea M.C."/>
            <person name="O'Sullivan O."/>
            <person name="Ritari J."/>
            <person name="Douillard F.P."/>
            <person name="Paul Ross R."/>
            <person name="Yang R."/>
            <person name="Briner A.E."/>
            <person name="Felis G.E."/>
            <person name="de Vos W.M."/>
            <person name="Barrangou R."/>
            <person name="Klaenhammer T.R."/>
            <person name="Caufield P.W."/>
            <person name="Cui Y."/>
            <person name="Zhang H."/>
            <person name="O'Toole P.W."/>
        </authorList>
    </citation>
    <scope>NUCLEOTIDE SEQUENCE [LARGE SCALE GENOMIC DNA]</scope>
    <source>
        <strain evidence="2 3">DSM 16991</strain>
    </source>
</reference>
<comment type="caution">
    <text evidence="2">The sequence shown here is derived from an EMBL/GenBank/DDBJ whole genome shotgun (WGS) entry which is preliminary data.</text>
</comment>
<feature type="transmembrane region" description="Helical" evidence="1">
    <location>
        <begin position="206"/>
        <end position="229"/>
    </location>
</feature>
<dbReference type="Proteomes" id="UP000050949">
    <property type="component" value="Unassembled WGS sequence"/>
</dbReference>
<keyword evidence="1" id="KW-1133">Transmembrane helix</keyword>
<dbReference type="OrthoDB" id="1655249at2"/>
<sequence>MKTKIEKENDARMTRLKGLNHLYIEELVGYLRNQPQKDYLALEETIADVIDNAADAQTHGRSARQYFGADAQAAAKAIAETIPAASLSEKLVFFIPLFSMLMSYTIYPAILQPTIQFDWGSLVGSWMFIIMAFLPWIVSFDQHRIILFLLLFLSLPLASVGYALVTHQPPSHLAILLSTWPVAAALLVLMPLLFLLMAWLMRPLRIVPLSWCVLSSAASIFGFLLHYCPVFREPILYWGINSILIIAVLALFIWQLNRTPLYRQQISQLQPPQ</sequence>
<gene>
    <name evidence="2" type="ORF">FC91_GL001585</name>
</gene>
<feature type="transmembrane region" description="Helical" evidence="1">
    <location>
        <begin position="235"/>
        <end position="254"/>
    </location>
</feature>
<dbReference type="AlphaFoldDB" id="A0A0R1X1W8"/>
<feature type="transmembrane region" description="Helical" evidence="1">
    <location>
        <begin position="119"/>
        <end position="138"/>
    </location>
</feature>
<proteinExistence type="predicted"/>
<dbReference type="RefSeq" id="WP_027828314.1">
    <property type="nucleotide sequence ID" value="NZ_AUEH01000017.1"/>
</dbReference>
<dbReference type="PATRIC" id="fig|1122147.4.peg.1644"/>
<evidence type="ECO:0000256" key="1">
    <source>
        <dbReference type="SAM" id="Phobius"/>
    </source>
</evidence>
<feature type="transmembrane region" description="Helical" evidence="1">
    <location>
        <begin position="91"/>
        <end position="107"/>
    </location>
</feature>
<dbReference type="SUPFAM" id="SSF158560">
    <property type="entry name" value="BH3980-like"/>
    <property type="match status" value="1"/>
</dbReference>
<feature type="transmembrane region" description="Helical" evidence="1">
    <location>
        <begin position="145"/>
        <end position="165"/>
    </location>
</feature>
<feature type="transmembrane region" description="Helical" evidence="1">
    <location>
        <begin position="177"/>
        <end position="199"/>
    </location>
</feature>
<evidence type="ECO:0000313" key="2">
    <source>
        <dbReference type="EMBL" id="KRM23725.1"/>
    </source>
</evidence>
<accession>A0A0R1X1W8</accession>
<name>A0A0R1X1W8_9LACO</name>
<keyword evidence="1" id="KW-0812">Transmembrane</keyword>